<feature type="region of interest" description="Disordered" evidence="1">
    <location>
        <begin position="21"/>
        <end position="59"/>
    </location>
</feature>
<proteinExistence type="predicted"/>
<comment type="caution">
    <text evidence="2">The sequence shown here is derived from an EMBL/GenBank/DDBJ whole genome shotgun (WGS) entry which is preliminary data.</text>
</comment>
<sequence length="59" mass="6611">MEHRHPVRPGAILRRHALHAGPALRQRPVPRLHAARHPLTGTSRPVRDGRGRRACCDEG</sequence>
<reference evidence="2" key="1">
    <citation type="submission" date="2021-06" db="EMBL/GenBank/DDBJ databases">
        <authorList>
            <person name="Arsene-Ploetze F."/>
        </authorList>
    </citation>
    <scope>NUCLEOTIDE SEQUENCE</scope>
    <source>
        <strain evidence="2">SBRY1</strain>
    </source>
</reference>
<protein>
    <submittedName>
        <fullName evidence="2">Uncharacterized protein</fullName>
    </submittedName>
</protein>
<dbReference type="AlphaFoldDB" id="A0A9W4H8C7"/>
<dbReference type="EMBL" id="CAJVAX010000023">
    <property type="protein sequence ID" value="CAG7657916.1"/>
    <property type="molecule type" value="Genomic_DNA"/>
</dbReference>
<evidence type="ECO:0000256" key="1">
    <source>
        <dbReference type="SAM" id="MobiDB-lite"/>
    </source>
</evidence>
<organism evidence="2 3">
    <name type="scientific">Actinacidiphila bryophytorum</name>
    <dbReference type="NCBI Taxonomy" id="1436133"/>
    <lineage>
        <taxon>Bacteria</taxon>
        <taxon>Bacillati</taxon>
        <taxon>Actinomycetota</taxon>
        <taxon>Actinomycetes</taxon>
        <taxon>Kitasatosporales</taxon>
        <taxon>Streptomycetaceae</taxon>
        <taxon>Actinacidiphila</taxon>
    </lineage>
</organism>
<gene>
    <name evidence="2" type="ORF">SBRY_90083</name>
</gene>
<keyword evidence="3" id="KW-1185">Reference proteome</keyword>
<dbReference type="Proteomes" id="UP001153328">
    <property type="component" value="Unassembled WGS sequence"/>
</dbReference>
<accession>A0A9W4H8C7</accession>
<feature type="compositionally biased region" description="Basic and acidic residues" evidence="1">
    <location>
        <begin position="45"/>
        <end position="59"/>
    </location>
</feature>
<evidence type="ECO:0000313" key="3">
    <source>
        <dbReference type="Proteomes" id="UP001153328"/>
    </source>
</evidence>
<name>A0A9W4H8C7_9ACTN</name>
<evidence type="ECO:0000313" key="2">
    <source>
        <dbReference type="EMBL" id="CAG7657916.1"/>
    </source>
</evidence>